<evidence type="ECO:0000313" key="3">
    <source>
        <dbReference type="EMBL" id="CAF4139432.1"/>
    </source>
</evidence>
<dbReference type="EMBL" id="CAJOBA010042771">
    <property type="protein sequence ID" value="CAF4139432.1"/>
    <property type="molecule type" value="Genomic_DNA"/>
</dbReference>
<evidence type="ECO:0000313" key="4">
    <source>
        <dbReference type="EMBL" id="CAF4359169.1"/>
    </source>
</evidence>
<evidence type="ECO:0000313" key="2">
    <source>
        <dbReference type="EMBL" id="CAF1496820.1"/>
    </source>
</evidence>
<dbReference type="Proteomes" id="UP000663829">
    <property type="component" value="Unassembled WGS sequence"/>
</dbReference>
<dbReference type="AlphaFoldDB" id="A0A815SQW4"/>
<dbReference type="Proteomes" id="UP000677228">
    <property type="component" value="Unassembled WGS sequence"/>
</dbReference>
<comment type="caution">
    <text evidence="2">The sequence shown here is derived from an EMBL/GenBank/DDBJ whole genome shotgun (WGS) entry which is preliminary data.</text>
</comment>
<name>A0A815SQW4_9BILA</name>
<dbReference type="Proteomes" id="UP000681722">
    <property type="component" value="Unassembled WGS sequence"/>
</dbReference>
<dbReference type="EMBL" id="CAJNOK010021158">
    <property type="protein sequence ID" value="CAF1328048.1"/>
    <property type="molecule type" value="Genomic_DNA"/>
</dbReference>
<proteinExistence type="predicted"/>
<dbReference type="Proteomes" id="UP000682733">
    <property type="component" value="Unassembled WGS sequence"/>
</dbReference>
<gene>
    <name evidence="2" type="ORF">GPM918_LOCUS36506</name>
    <name evidence="1" type="ORF">OVA965_LOCUS29752</name>
    <name evidence="4" type="ORF">SRO942_LOCUS37245</name>
    <name evidence="3" type="ORF">TMI583_LOCUS30537</name>
</gene>
<dbReference type="EMBL" id="CAJOBC010087638">
    <property type="protein sequence ID" value="CAF4359169.1"/>
    <property type="molecule type" value="Genomic_DNA"/>
</dbReference>
<evidence type="ECO:0000313" key="5">
    <source>
        <dbReference type="Proteomes" id="UP000663829"/>
    </source>
</evidence>
<sequence length="329" mass="37453">MILCSIQRTLGISDDNSVMNVIKKFMKHKLFVEQLLEAADKIYEFGNFVSWTNIGPAFHEAFRLTLGQSTITNIVKFLISLLDLSTTTNKDEGLFSLISCMLNELLSFVFKQAAVNPPTTSELCSLLNLLLKCGNGYLSSVKLITSSILESLECSRAIDVVEQLLQPILIPFLLKLQSYRSNENAQSCFLTLHEHCFNILNQYCLEPLPPIIFKAQSIDCDCNDCQTLILFLCDSTKSKQQFTIDKDRGTHFHETIKKLGSLSCVYEHLTDDSGQKLLVLKISDYEKKHRTCLLLRDVVLNMIKQKSYHLQRELSENFKCSSPKRFKQA</sequence>
<dbReference type="OrthoDB" id="27483at2759"/>
<protein>
    <submittedName>
        <fullName evidence="2">Uncharacterized protein</fullName>
    </submittedName>
</protein>
<organism evidence="2 5">
    <name type="scientific">Didymodactylos carnosus</name>
    <dbReference type="NCBI Taxonomy" id="1234261"/>
    <lineage>
        <taxon>Eukaryota</taxon>
        <taxon>Metazoa</taxon>
        <taxon>Spiralia</taxon>
        <taxon>Gnathifera</taxon>
        <taxon>Rotifera</taxon>
        <taxon>Eurotatoria</taxon>
        <taxon>Bdelloidea</taxon>
        <taxon>Philodinida</taxon>
        <taxon>Philodinidae</taxon>
        <taxon>Didymodactylos</taxon>
    </lineage>
</organism>
<accession>A0A815SQW4</accession>
<evidence type="ECO:0000313" key="1">
    <source>
        <dbReference type="EMBL" id="CAF1328048.1"/>
    </source>
</evidence>
<reference evidence="2" key="1">
    <citation type="submission" date="2021-02" db="EMBL/GenBank/DDBJ databases">
        <authorList>
            <person name="Nowell W R."/>
        </authorList>
    </citation>
    <scope>NUCLEOTIDE SEQUENCE</scope>
</reference>
<dbReference type="EMBL" id="CAJNOQ010022133">
    <property type="protein sequence ID" value="CAF1496820.1"/>
    <property type="molecule type" value="Genomic_DNA"/>
</dbReference>
<keyword evidence="5" id="KW-1185">Reference proteome</keyword>